<gene>
    <name evidence="3" type="ORF">Agub_g8543</name>
</gene>
<dbReference type="Gene3D" id="3.80.10.10">
    <property type="entry name" value="Ribonuclease Inhibitor"/>
    <property type="match status" value="1"/>
</dbReference>
<feature type="non-terminal residue" evidence="3">
    <location>
        <position position="1"/>
    </location>
</feature>
<name>A0AAD3DTL8_9CHLO</name>
<dbReference type="AlphaFoldDB" id="A0AAD3DTL8"/>
<dbReference type="EMBL" id="BMAR01000016">
    <property type="protein sequence ID" value="GFR46899.1"/>
    <property type="molecule type" value="Genomic_DNA"/>
</dbReference>
<reference evidence="3 4" key="1">
    <citation type="journal article" date="2021" name="Sci. Rep.">
        <title>Genome sequencing of the multicellular alga Astrephomene provides insights into convergent evolution of germ-soma differentiation.</title>
        <authorList>
            <person name="Yamashita S."/>
            <person name="Yamamoto K."/>
            <person name="Matsuzaki R."/>
            <person name="Suzuki S."/>
            <person name="Yamaguchi H."/>
            <person name="Hirooka S."/>
            <person name="Minakuchi Y."/>
            <person name="Miyagishima S."/>
            <person name="Kawachi M."/>
            <person name="Toyoda A."/>
            <person name="Nozaki H."/>
        </authorList>
    </citation>
    <scope>NUCLEOTIDE SEQUENCE [LARGE SCALE GENOMIC DNA]</scope>
    <source>
        <strain evidence="3 4">NIES-4017</strain>
    </source>
</reference>
<proteinExistence type="predicted"/>
<comment type="caution">
    <text evidence="3">The sequence shown here is derived from an EMBL/GenBank/DDBJ whole genome shotgun (WGS) entry which is preliminary data.</text>
</comment>
<dbReference type="GO" id="GO:0005930">
    <property type="term" value="C:axoneme"/>
    <property type="evidence" value="ECO:0007669"/>
    <property type="project" value="UniProtKB-SubCell"/>
</dbReference>
<organism evidence="3 4">
    <name type="scientific">Astrephomene gubernaculifera</name>
    <dbReference type="NCBI Taxonomy" id="47775"/>
    <lineage>
        <taxon>Eukaryota</taxon>
        <taxon>Viridiplantae</taxon>
        <taxon>Chlorophyta</taxon>
        <taxon>core chlorophytes</taxon>
        <taxon>Chlorophyceae</taxon>
        <taxon>CS clade</taxon>
        <taxon>Chlamydomonadales</taxon>
        <taxon>Astrephomenaceae</taxon>
        <taxon>Astrephomene</taxon>
    </lineage>
</organism>
<sequence length="400" mass="42556">MYERPLMEEPLREEPSSLPRDLLGALSILPPDVLQTNIWGLLPPSSRTAFRQTCIEADALARRSLITSATVLFNHHYLEALGFTGRSLVQHFPGLRALTLRQATAGRKPLPAEVVRACLELLTRSSGGAGGAREEGGAASVAAGGLGAAAAGTCGAVHVRQLALQDWPSLEVGELVLLAAAFPRLEGLGLACRTRAFPHHYPAPDELLPLLARLLPRLSRLELTGLGLQAAAGGAQHQPQVLQPQRQHQAEGGPMEEGGKEQGERPPDSAGGSSDIGGNHRHGDDVSNGCSSNGLAVLAELLPGLQSLTLRTIDLPPSLCSQLGCLTQLRELSLECGFVMTPADEVRPALRTMGRSLAALLPLLERLTLRVTSCVEDYEGADDEEEVGEEEGVRRRGWEA</sequence>
<dbReference type="Proteomes" id="UP001054857">
    <property type="component" value="Unassembled WGS sequence"/>
</dbReference>
<feature type="compositionally biased region" description="Low complexity" evidence="2">
    <location>
        <begin position="234"/>
        <end position="247"/>
    </location>
</feature>
<protein>
    <submittedName>
        <fullName evidence="3">Uncharacterized protein</fullName>
    </submittedName>
</protein>
<accession>A0AAD3DTL8</accession>
<evidence type="ECO:0000313" key="3">
    <source>
        <dbReference type="EMBL" id="GFR46899.1"/>
    </source>
</evidence>
<keyword evidence="4" id="KW-1185">Reference proteome</keyword>
<evidence type="ECO:0000313" key="4">
    <source>
        <dbReference type="Proteomes" id="UP001054857"/>
    </source>
</evidence>
<feature type="compositionally biased region" description="Basic and acidic residues" evidence="2">
    <location>
        <begin position="257"/>
        <end position="267"/>
    </location>
</feature>
<evidence type="ECO:0000256" key="2">
    <source>
        <dbReference type="SAM" id="MobiDB-lite"/>
    </source>
</evidence>
<feature type="compositionally biased region" description="Basic and acidic residues" evidence="2">
    <location>
        <begin position="391"/>
        <end position="400"/>
    </location>
</feature>
<feature type="compositionally biased region" description="Acidic residues" evidence="2">
    <location>
        <begin position="380"/>
        <end position="390"/>
    </location>
</feature>
<dbReference type="InterPro" id="IPR032675">
    <property type="entry name" value="LRR_dom_sf"/>
</dbReference>
<feature type="region of interest" description="Disordered" evidence="2">
    <location>
        <begin position="234"/>
        <end position="287"/>
    </location>
</feature>
<feature type="region of interest" description="Disordered" evidence="2">
    <location>
        <begin position="380"/>
        <end position="400"/>
    </location>
</feature>
<evidence type="ECO:0000256" key="1">
    <source>
        <dbReference type="ARBA" id="ARBA00004430"/>
    </source>
</evidence>
<comment type="subcellular location">
    <subcellularLocation>
        <location evidence="1">Cytoplasm</location>
        <location evidence="1">Cytoskeleton</location>
        <location evidence="1">Cilium axoneme</location>
    </subcellularLocation>
</comment>